<sequence>MRRRGGGGVGVPYGEAVERLGRTGVRVTHARKLGVASRRQLRTALPQGPGGTA</sequence>
<organism evidence="1 2">
    <name type="scientific">Nonomuraea thailandensis</name>
    <dbReference type="NCBI Taxonomy" id="1188745"/>
    <lineage>
        <taxon>Bacteria</taxon>
        <taxon>Bacillati</taxon>
        <taxon>Actinomycetota</taxon>
        <taxon>Actinomycetes</taxon>
        <taxon>Streptosporangiales</taxon>
        <taxon>Streptosporangiaceae</taxon>
        <taxon>Nonomuraea</taxon>
    </lineage>
</organism>
<protein>
    <submittedName>
        <fullName evidence="1">Uncharacterized protein</fullName>
    </submittedName>
</protein>
<gene>
    <name evidence="1" type="ORF">HD597_003001</name>
</gene>
<comment type="caution">
    <text evidence="1">The sequence shown here is derived from an EMBL/GenBank/DDBJ whole genome shotgun (WGS) entry which is preliminary data.</text>
</comment>
<proteinExistence type="predicted"/>
<dbReference type="EMBL" id="JAMZEB010000002">
    <property type="protein sequence ID" value="MCP2355981.1"/>
    <property type="molecule type" value="Genomic_DNA"/>
</dbReference>
<name>A0A9X2GIF5_9ACTN</name>
<evidence type="ECO:0000313" key="1">
    <source>
        <dbReference type="EMBL" id="MCP2355981.1"/>
    </source>
</evidence>
<reference evidence="1" key="1">
    <citation type="submission" date="2022-06" db="EMBL/GenBank/DDBJ databases">
        <title>Sequencing the genomes of 1000 actinobacteria strains.</title>
        <authorList>
            <person name="Klenk H.-P."/>
        </authorList>
    </citation>
    <scope>NUCLEOTIDE SEQUENCE</scope>
    <source>
        <strain evidence="1">DSM 46694</strain>
    </source>
</reference>
<accession>A0A9X2GIF5</accession>
<dbReference type="RefSeq" id="WP_253742711.1">
    <property type="nucleotide sequence ID" value="NZ_BAABKA010000001.1"/>
</dbReference>
<evidence type="ECO:0000313" key="2">
    <source>
        <dbReference type="Proteomes" id="UP001139648"/>
    </source>
</evidence>
<dbReference type="Proteomes" id="UP001139648">
    <property type="component" value="Unassembled WGS sequence"/>
</dbReference>
<dbReference type="AlphaFoldDB" id="A0A9X2GIF5"/>
<keyword evidence="2" id="KW-1185">Reference proteome</keyword>